<evidence type="ECO:0000313" key="5">
    <source>
        <dbReference type="Proteomes" id="UP000579558"/>
    </source>
</evidence>
<evidence type="ECO:0000256" key="2">
    <source>
        <dbReference type="SAM" id="MobiDB-lite"/>
    </source>
</evidence>
<proteinExistence type="predicted"/>
<protein>
    <submittedName>
        <fullName evidence="4">GRIN2 protein</fullName>
    </submittedName>
</protein>
<keyword evidence="5" id="KW-1185">Reference proteome</keyword>
<dbReference type="AlphaFoldDB" id="A0A7K6UWF2"/>
<accession>A0A7K6UWF2</accession>
<dbReference type="EMBL" id="VZRX01003742">
    <property type="protein sequence ID" value="NWX27134.1"/>
    <property type="molecule type" value="Genomic_DNA"/>
</dbReference>
<evidence type="ECO:0000313" key="4">
    <source>
        <dbReference type="EMBL" id="NWX27134.1"/>
    </source>
</evidence>
<dbReference type="InterPro" id="IPR032745">
    <property type="entry name" value="GRIN_C"/>
</dbReference>
<sequence length="504" mass="54803">MGLGPEVKTINDQSDNDHSESRTKKTNHVLVTEQSSASWGVGDTKMCVKSSTVENVSSASFVHQQGMCKMEESGPALQRSHSDLTCSCKQQTYISHIETSAAHSSLSSSACRHGPPVARMSLQTQRYGSEMNENTSHYQNLVTHLPVLPRDQQVPTNTFDSGSIPRNTTVYTDPGTFHTALLGPHMPGNGFPNRTMFSQAPGIIHGGLTYGNIPNSAYSPMVMTVHNNSAGPCSLRQDAMKADATIPAYCHSLPIPSIQLVPRLVCSVSETGKEQAAPGYLHSFSPSDILTYPKLVSSVSESGLDAKKILKCCNVPGEQHAQQERAPPEAKAAHVAPGSQQGAEVVVTTKDMWTMTSMNDITKGLKPVLERRDAEVQTLPTVECKSVATSPAAAAEGHSHVFPEVNLEQDLEAPKSPVREVRWDDEGMTWEVYGASVDPEVLGVAIQKHLEFQIEQFQTEPAEPAKDSTEEPPPEKTEKKRPFRTMMHSLRYPSCCARSSTAVE</sequence>
<feature type="compositionally biased region" description="Basic and acidic residues" evidence="2">
    <location>
        <begin position="463"/>
        <end position="480"/>
    </location>
</feature>
<organism evidence="4 5">
    <name type="scientific">Notiomystis cincta</name>
    <dbReference type="NCBI Taxonomy" id="366454"/>
    <lineage>
        <taxon>Eukaryota</taxon>
        <taxon>Metazoa</taxon>
        <taxon>Chordata</taxon>
        <taxon>Craniata</taxon>
        <taxon>Vertebrata</taxon>
        <taxon>Euteleostomi</taxon>
        <taxon>Archelosauria</taxon>
        <taxon>Archosauria</taxon>
        <taxon>Dinosauria</taxon>
        <taxon>Saurischia</taxon>
        <taxon>Theropoda</taxon>
        <taxon>Coelurosauria</taxon>
        <taxon>Aves</taxon>
        <taxon>Neognathae</taxon>
        <taxon>Neoaves</taxon>
        <taxon>Telluraves</taxon>
        <taxon>Australaves</taxon>
        <taxon>Passeriformes</taxon>
        <taxon>Notiomystidae</taxon>
        <taxon>Notiomystis</taxon>
    </lineage>
</organism>
<dbReference type="OrthoDB" id="10049175at2759"/>
<evidence type="ECO:0000256" key="1">
    <source>
        <dbReference type="ARBA" id="ARBA00002358"/>
    </source>
</evidence>
<dbReference type="InterPro" id="IPR026646">
    <property type="entry name" value="GPRIN2-like/GPRIN3"/>
</dbReference>
<dbReference type="PANTHER" id="PTHR15718">
    <property type="entry name" value="G PROTEIN-REGULATED INDUCER OF NEURITE OUTGROWTH C-TERMINAL DOMAIN-CONTAINING PROTEIN"/>
    <property type="match status" value="1"/>
</dbReference>
<feature type="non-terminal residue" evidence="4">
    <location>
        <position position="504"/>
    </location>
</feature>
<dbReference type="Pfam" id="PF15235">
    <property type="entry name" value="GRIN_C"/>
    <property type="match status" value="1"/>
</dbReference>
<feature type="non-terminal residue" evidence="4">
    <location>
        <position position="1"/>
    </location>
</feature>
<reference evidence="4 5" key="1">
    <citation type="submission" date="2019-09" db="EMBL/GenBank/DDBJ databases">
        <title>Bird 10,000 Genomes (B10K) Project - Family phase.</title>
        <authorList>
            <person name="Zhang G."/>
        </authorList>
    </citation>
    <scope>NUCLEOTIDE SEQUENCE [LARGE SCALE GENOMIC DNA]</scope>
    <source>
        <strain evidence="4">B10K-DU-029-75</strain>
    </source>
</reference>
<dbReference type="Proteomes" id="UP000579558">
    <property type="component" value="Unassembled WGS sequence"/>
</dbReference>
<evidence type="ECO:0000259" key="3">
    <source>
        <dbReference type="Pfam" id="PF15235"/>
    </source>
</evidence>
<feature type="region of interest" description="Disordered" evidence="2">
    <location>
        <begin position="1"/>
        <end position="27"/>
    </location>
</feature>
<name>A0A7K6UWF2_9PASS</name>
<feature type="domain" description="G protein-regulated inducer of neurite outgrowth C-terminal" evidence="3">
    <location>
        <begin position="395"/>
        <end position="501"/>
    </location>
</feature>
<dbReference type="GO" id="GO:0005886">
    <property type="term" value="C:plasma membrane"/>
    <property type="evidence" value="ECO:0007669"/>
    <property type="project" value="TreeGrafter"/>
</dbReference>
<dbReference type="GO" id="GO:0031175">
    <property type="term" value="P:neuron projection development"/>
    <property type="evidence" value="ECO:0007669"/>
    <property type="project" value="TreeGrafter"/>
</dbReference>
<dbReference type="PANTHER" id="PTHR15718:SF5">
    <property type="entry name" value="G PROTEIN-REGULATED INDUCER OF NEURITE OUTGROWTH 2"/>
    <property type="match status" value="1"/>
</dbReference>
<feature type="region of interest" description="Disordered" evidence="2">
    <location>
        <begin position="458"/>
        <end position="487"/>
    </location>
</feature>
<comment type="function">
    <text evidence="1">May be involved in neurite outgrowth.</text>
</comment>
<comment type="caution">
    <text evidence="4">The sequence shown here is derived from an EMBL/GenBank/DDBJ whole genome shotgun (WGS) entry which is preliminary data.</text>
</comment>
<gene>
    <name evidence="4" type="primary">Grin2</name>
    <name evidence="4" type="ORF">NOTCIN_R11561</name>
</gene>